<dbReference type="EC" id="1.1.1.100" evidence="4"/>
<evidence type="ECO:0000313" key="6">
    <source>
        <dbReference type="Proteomes" id="UP000078558"/>
    </source>
</evidence>
<dbReference type="RefSeq" id="WP_067749327.1">
    <property type="nucleotide sequence ID" value="NZ_LT907988.1"/>
</dbReference>
<dbReference type="STRING" id="1851544.ODI_01191"/>
<evidence type="ECO:0000256" key="1">
    <source>
        <dbReference type="ARBA" id="ARBA00006484"/>
    </source>
</evidence>
<evidence type="ECO:0000313" key="5">
    <source>
        <dbReference type="EMBL" id="SOE49695.1"/>
    </source>
</evidence>
<dbReference type="PROSITE" id="PS00061">
    <property type="entry name" value="ADH_SHORT"/>
    <property type="match status" value="1"/>
</dbReference>
<dbReference type="EMBL" id="LT907988">
    <property type="protein sequence ID" value="SOE49695.1"/>
    <property type="molecule type" value="Genomic_DNA"/>
</dbReference>
<dbReference type="KEGG" id="odi:ODI_R2253"/>
<dbReference type="Proteomes" id="UP000078558">
    <property type="component" value="Chromosome I"/>
</dbReference>
<dbReference type="SUPFAM" id="SSF51735">
    <property type="entry name" value="NAD(P)-binding Rossmann-fold domains"/>
    <property type="match status" value="1"/>
</dbReference>
<evidence type="ECO:0000259" key="3">
    <source>
        <dbReference type="SMART" id="SM00822"/>
    </source>
</evidence>
<proteinExistence type="inferred from homology"/>
<name>A0A1C3JX14_9BURK</name>
<organism evidence="4 6">
    <name type="scientific">Orrella dioscoreae</name>
    <dbReference type="NCBI Taxonomy" id="1851544"/>
    <lineage>
        <taxon>Bacteria</taxon>
        <taxon>Pseudomonadati</taxon>
        <taxon>Pseudomonadota</taxon>
        <taxon>Betaproteobacteria</taxon>
        <taxon>Burkholderiales</taxon>
        <taxon>Alcaligenaceae</taxon>
        <taxon>Orrella</taxon>
    </lineage>
</organism>
<evidence type="ECO:0000313" key="4">
    <source>
        <dbReference type="EMBL" id="SBT23809.1"/>
    </source>
</evidence>
<dbReference type="PRINTS" id="PR00081">
    <property type="entry name" value="GDHRDH"/>
</dbReference>
<dbReference type="PANTHER" id="PTHR42879">
    <property type="entry name" value="3-OXOACYL-(ACYL-CARRIER-PROTEIN) REDUCTASE"/>
    <property type="match status" value="1"/>
</dbReference>
<dbReference type="GO" id="GO:0004316">
    <property type="term" value="F:3-oxoacyl-[acyl-carrier-protein] reductase (NADPH) activity"/>
    <property type="evidence" value="ECO:0007669"/>
    <property type="project" value="UniProtKB-EC"/>
</dbReference>
<keyword evidence="6" id="KW-1185">Reference proteome</keyword>
<protein>
    <submittedName>
        <fullName evidence="4">3-oxoacyl-[acyl-carrier protein] reductase</fullName>
        <ecNumber evidence="4">1.1.1.100</ecNumber>
    </submittedName>
</protein>
<keyword evidence="2 4" id="KW-0560">Oxidoreductase</keyword>
<dbReference type="InterPro" id="IPR050259">
    <property type="entry name" value="SDR"/>
</dbReference>
<accession>A0A1C3JX14</accession>
<dbReference type="InterPro" id="IPR020904">
    <property type="entry name" value="Sc_DH/Rdtase_CS"/>
</dbReference>
<dbReference type="EMBL" id="FLRC01000003">
    <property type="protein sequence ID" value="SBT23809.1"/>
    <property type="molecule type" value="Genomic_DNA"/>
</dbReference>
<gene>
    <name evidence="4" type="ORF">ODI_01191</name>
    <name evidence="5" type="ORF">ODI_R2253</name>
</gene>
<reference evidence="4 6" key="1">
    <citation type="submission" date="2016-06" db="EMBL/GenBank/DDBJ databases">
        <authorList>
            <person name="Kjaerup R.B."/>
            <person name="Dalgaard T.S."/>
            <person name="Juul-Madsen H.R."/>
        </authorList>
    </citation>
    <scope>NUCLEOTIDE SEQUENCE [LARGE SCALE GENOMIC DNA]</scope>
    <source>
        <strain evidence="4">Orrdi1</strain>
    </source>
</reference>
<dbReference type="Pfam" id="PF13561">
    <property type="entry name" value="adh_short_C2"/>
    <property type="match status" value="1"/>
</dbReference>
<evidence type="ECO:0000256" key="2">
    <source>
        <dbReference type="ARBA" id="ARBA00023002"/>
    </source>
</evidence>
<dbReference type="AlphaFoldDB" id="A0A1C3JX14"/>
<dbReference type="GO" id="GO:0032787">
    <property type="term" value="P:monocarboxylic acid metabolic process"/>
    <property type="evidence" value="ECO:0007669"/>
    <property type="project" value="UniProtKB-ARBA"/>
</dbReference>
<dbReference type="FunFam" id="3.40.50.720:FF:000173">
    <property type="entry name" value="3-oxoacyl-[acyl-carrier protein] reductase"/>
    <property type="match status" value="1"/>
</dbReference>
<dbReference type="InterPro" id="IPR036291">
    <property type="entry name" value="NAD(P)-bd_dom_sf"/>
</dbReference>
<dbReference type="InterPro" id="IPR002347">
    <property type="entry name" value="SDR_fam"/>
</dbReference>
<dbReference type="InterPro" id="IPR057326">
    <property type="entry name" value="KR_dom"/>
</dbReference>
<sequence>MVSSAVEAGDDAPVALITGGVRGIGAAVARRLGQAGYRLVLSYRSDDAAAGGLSRELDAREVPHAMVRADLSLAAEPDRLAEEAGAHFGRLDALVSNAGITDDAAFLTQARERYAQVLATNFLGAARLVSAALPQLLRSPAPALVVVASLGGIAGKEGQVAYAASKGALIGMVHWLGRRHSGSGLRVNAVAPGFIQTDMMAGLSSAMTAHVVQGAALRRVGQAHEVAEAVAFLLAPGYLQSTTLRVDGGFQR</sequence>
<reference evidence="5 6" key="2">
    <citation type="submission" date="2017-08" db="EMBL/GenBank/DDBJ databases">
        <authorList>
            <person name="de Groot N.N."/>
        </authorList>
    </citation>
    <scope>NUCLEOTIDE SEQUENCE [LARGE SCALE GENOMIC DNA]</scope>
    <source>
        <strain evidence="5">Orrdi1</strain>
    </source>
</reference>
<dbReference type="SMART" id="SM00822">
    <property type="entry name" value="PKS_KR"/>
    <property type="match status" value="1"/>
</dbReference>
<comment type="similarity">
    <text evidence="1">Belongs to the short-chain dehydrogenases/reductases (SDR) family.</text>
</comment>
<dbReference type="PANTHER" id="PTHR42879:SF2">
    <property type="entry name" value="3-OXOACYL-[ACYL-CARRIER-PROTEIN] REDUCTASE FABG"/>
    <property type="match status" value="1"/>
</dbReference>
<dbReference type="Gene3D" id="3.40.50.720">
    <property type="entry name" value="NAD(P)-binding Rossmann-like Domain"/>
    <property type="match status" value="1"/>
</dbReference>
<dbReference type="OrthoDB" id="9803333at2"/>
<feature type="domain" description="Ketoreductase" evidence="3">
    <location>
        <begin position="13"/>
        <end position="195"/>
    </location>
</feature>